<keyword evidence="3" id="KW-0539">Nucleus</keyword>
<evidence type="ECO:0000313" key="4">
    <source>
        <dbReference type="EMBL" id="CAI9615727.1"/>
    </source>
</evidence>
<gene>
    <name evidence="4" type="ORF">SPARVUS_LOCUS15281185</name>
</gene>
<protein>
    <submittedName>
        <fullName evidence="4">Uncharacterized protein</fullName>
    </submittedName>
</protein>
<accession>A0ABN9H4X4</accession>
<evidence type="ECO:0000313" key="5">
    <source>
        <dbReference type="Proteomes" id="UP001162483"/>
    </source>
</evidence>
<reference evidence="4" key="1">
    <citation type="submission" date="2023-05" db="EMBL/GenBank/DDBJ databases">
        <authorList>
            <person name="Stuckert A."/>
        </authorList>
    </citation>
    <scope>NUCLEOTIDE SEQUENCE</scope>
</reference>
<dbReference type="PANTHER" id="PTHR46927">
    <property type="entry name" value="AGAP005574-PA"/>
    <property type="match status" value="1"/>
</dbReference>
<organism evidence="4 5">
    <name type="scientific">Staurois parvus</name>
    <dbReference type="NCBI Taxonomy" id="386267"/>
    <lineage>
        <taxon>Eukaryota</taxon>
        <taxon>Metazoa</taxon>
        <taxon>Chordata</taxon>
        <taxon>Craniata</taxon>
        <taxon>Vertebrata</taxon>
        <taxon>Euteleostomi</taxon>
        <taxon>Amphibia</taxon>
        <taxon>Batrachia</taxon>
        <taxon>Anura</taxon>
        <taxon>Neobatrachia</taxon>
        <taxon>Ranoidea</taxon>
        <taxon>Ranidae</taxon>
        <taxon>Staurois</taxon>
    </lineage>
</organism>
<sequence>MDGITISDCRELLCGQTKAEYEMSACQIVTFELNHASLENMLINTISDSKMCFEVPLTEQAAIVTEDLNAFHVDNFSNKLQPSDKSLVFTAIKQTIEQLDSTGESVITIIVPDGVSEKQPVLTSQVILDDRQFTNEENFDAENTFSKESDAGDELLETEHSYCKHDFDRNHLWQTIAKLQSKIALLEVQENVTLSRLRSLESLIAQLRQENVLSDEKMKLIDSCLNSFDVAMVQ</sequence>
<evidence type="ECO:0000256" key="3">
    <source>
        <dbReference type="ARBA" id="ARBA00023242"/>
    </source>
</evidence>
<evidence type="ECO:0000256" key="2">
    <source>
        <dbReference type="ARBA" id="ARBA00023054"/>
    </source>
</evidence>
<comment type="caution">
    <text evidence="4">The sequence shown here is derived from an EMBL/GenBank/DDBJ whole genome shotgun (WGS) entry which is preliminary data.</text>
</comment>
<name>A0ABN9H4X4_9NEOB</name>
<dbReference type="PANTHER" id="PTHR46927:SF1">
    <property type="entry name" value="THAP DOMAIN-CONTAINING PROTEIN 5"/>
    <property type="match status" value="1"/>
</dbReference>
<proteinExistence type="predicted"/>
<evidence type="ECO:0000256" key="1">
    <source>
        <dbReference type="ARBA" id="ARBA00004123"/>
    </source>
</evidence>
<dbReference type="InterPro" id="IPR052224">
    <property type="entry name" value="THAP_domain_protein"/>
</dbReference>
<comment type="subcellular location">
    <subcellularLocation>
        <location evidence="1">Nucleus</location>
    </subcellularLocation>
</comment>
<dbReference type="Proteomes" id="UP001162483">
    <property type="component" value="Unassembled WGS sequence"/>
</dbReference>
<dbReference type="EMBL" id="CATNWA010019922">
    <property type="protein sequence ID" value="CAI9615727.1"/>
    <property type="molecule type" value="Genomic_DNA"/>
</dbReference>
<keyword evidence="5" id="KW-1185">Reference proteome</keyword>
<keyword evidence="2" id="KW-0175">Coiled coil</keyword>